<organism evidence="2 3">
    <name type="scientific">Haliea salexigens</name>
    <dbReference type="NCBI Taxonomy" id="287487"/>
    <lineage>
        <taxon>Bacteria</taxon>
        <taxon>Pseudomonadati</taxon>
        <taxon>Pseudomonadota</taxon>
        <taxon>Gammaproteobacteria</taxon>
        <taxon>Cellvibrionales</taxon>
        <taxon>Halieaceae</taxon>
        <taxon>Haliea</taxon>
    </lineage>
</organism>
<evidence type="ECO:0000313" key="2">
    <source>
        <dbReference type="EMBL" id="HAN26947.1"/>
    </source>
</evidence>
<feature type="transmembrane region" description="Helical" evidence="1">
    <location>
        <begin position="111"/>
        <end position="135"/>
    </location>
</feature>
<reference evidence="2 3" key="1">
    <citation type="journal article" date="2018" name="Nat. Biotechnol.">
        <title>A standardized bacterial taxonomy based on genome phylogeny substantially revises the tree of life.</title>
        <authorList>
            <person name="Parks D.H."/>
            <person name="Chuvochina M."/>
            <person name="Waite D.W."/>
            <person name="Rinke C."/>
            <person name="Skarshewski A."/>
            <person name="Chaumeil P.A."/>
            <person name="Hugenholtz P."/>
        </authorList>
    </citation>
    <scope>NUCLEOTIDE SEQUENCE [LARGE SCALE GENOMIC DNA]</scope>
    <source>
        <strain evidence="2">UBA9158</strain>
    </source>
</reference>
<keyword evidence="1" id="KW-1133">Transmembrane helix</keyword>
<feature type="transmembrane region" description="Helical" evidence="1">
    <location>
        <begin position="155"/>
        <end position="175"/>
    </location>
</feature>
<proteinExistence type="predicted"/>
<dbReference type="STRING" id="1121937.GCA_000423125_00094"/>
<evidence type="ECO:0000313" key="3">
    <source>
        <dbReference type="Proteomes" id="UP000259273"/>
    </source>
</evidence>
<keyword evidence="1" id="KW-0812">Transmembrane</keyword>
<evidence type="ECO:0008006" key="4">
    <source>
        <dbReference type="Google" id="ProtNLM"/>
    </source>
</evidence>
<comment type="caution">
    <text evidence="2">The sequence shown here is derived from an EMBL/GenBank/DDBJ whole genome shotgun (WGS) entry which is preliminary data.</text>
</comment>
<gene>
    <name evidence="2" type="ORF">DCP75_04360</name>
</gene>
<accession>A0A3C1KJS7</accession>
<keyword evidence="1" id="KW-0472">Membrane</keyword>
<sequence>MIRFFAGCLFLLGAGLLAWLALGFAVSSLLALVVTLVIALAYTVGALELWVFQRDTQRLQQALQAGDGEAREFEHWLATLPAALRSAVARRIQGEPIALPGPLLTPYLTGLLVMLGLLGTFIGMMIALQGAVGALEGSTELAAIRAGLTAPIKGLSMAFGTSVGGVAASAVLGLLSAMARRQRLAVVRELDVQGARLFPGQGPLHYRQQMLHEARTQTGQLPLLLAQVEALVTRVDSATDSLHARMLEGQEGLQNKLVTLHTDLFEHVDQSLRESFAASGREAGESMAPILRDTMQAIAAQTEATQTTVRDGVDNQLAALAEVREQAAQSVRDTRALVASQASAVAAQDSLRLALEATVRDAGSSLDTQAANATAMLQQAGEQLSAHREQLEQQWLAERTRFNEQQQARFEAQAESVQNALTAAMTTNAQLTVDTLRPIVESTMAGLDSAVATVRKEASDALQRDEALLQSQRELVTGLQATTGALAQDSAAYRSTLEAFAQQTATALDATAAQFASTVGQEADRLTEVGGQFAAGAQGLTALGDALGSAVAQFDAVAQGLSTTLEQLAQGMEEAAGRSDEQLAYYVAQAREVIDHSALAQQKLLDQLREISRSV</sequence>
<protein>
    <recommendedName>
        <fullName evidence="4">DUF802 domain-containing protein</fullName>
    </recommendedName>
</protein>
<evidence type="ECO:0000256" key="1">
    <source>
        <dbReference type="SAM" id="Phobius"/>
    </source>
</evidence>
<dbReference type="EMBL" id="DMND01000067">
    <property type="protein sequence ID" value="HAN26947.1"/>
    <property type="molecule type" value="Genomic_DNA"/>
</dbReference>
<feature type="transmembrane region" description="Helical" evidence="1">
    <location>
        <begin position="33"/>
        <end position="52"/>
    </location>
</feature>
<dbReference type="AlphaFoldDB" id="A0A3C1KJS7"/>
<dbReference type="Proteomes" id="UP000259273">
    <property type="component" value="Unassembled WGS sequence"/>
</dbReference>
<name>A0A3C1KJS7_9GAMM</name>